<dbReference type="RefSeq" id="WP_182485133.1">
    <property type="nucleotide sequence ID" value="NZ_JACGWU010000006.1"/>
</dbReference>
<reference evidence="1 2" key="1">
    <citation type="submission" date="2020-07" db="EMBL/GenBank/DDBJ databases">
        <title>Sequencing the genomes of 1000 actinobacteria strains.</title>
        <authorList>
            <person name="Klenk H.-P."/>
        </authorList>
    </citation>
    <scope>NUCLEOTIDE SEQUENCE [LARGE SCALE GENOMIC DNA]</scope>
    <source>
        <strain evidence="1 2">DSM 23737</strain>
    </source>
</reference>
<dbReference type="SUPFAM" id="SSF52980">
    <property type="entry name" value="Restriction endonuclease-like"/>
    <property type="match status" value="1"/>
</dbReference>
<comment type="caution">
    <text evidence="1">The sequence shown here is derived from an EMBL/GenBank/DDBJ whole genome shotgun (WGS) entry which is preliminary data.</text>
</comment>
<dbReference type="Proteomes" id="UP000524237">
    <property type="component" value="Unassembled WGS sequence"/>
</dbReference>
<keyword evidence="2" id="KW-1185">Reference proteome</keyword>
<name>A0A7W3PPA4_9MICO</name>
<dbReference type="InterPro" id="IPR011335">
    <property type="entry name" value="Restrct_endonuc-II-like"/>
</dbReference>
<organism evidence="1 2">
    <name type="scientific">Alpinimonas psychrophila</name>
    <dbReference type="NCBI Taxonomy" id="748908"/>
    <lineage>
        <taxon>Bacteria</taxon>
        <taxon>Bacillati</taxon>
        <taxon>Actinomycetota</taxon>
        <taxon>Actinomycetes</taxon>
        <taxon>Micrococcales</taxon>
        <taxon>Microbacteriaceae</taxon>
        <taxon>Alpinimonas</taxon>
    </lineage>
</organism>
<dbReference type="Gene3D" id="3.40.960.10">
    <property type="entry name" value="VSR Endonuclease"/>
    <property type="match status" value="1"/>
</dbReference>
<dbReference type="AlphaFoldDB" id="A0A7W3PPA4"/>
<evidence type="ECO:0000313" key="2">
    <source>
        <dbReference type="Proteomes" id="UP000524237"/>
    </source>
</evidence>
<protein>
    <recommendedName>
        <fullName evidence="3">DUF559 domain-containing protein</fullName>
    </recommendedName>
</protein>
<evidence type="ECO:0008006" key="3">
    <source>
        <dbReference type="Google" id="ProtNLM"/>
    </source>
</evidence>
<evidence type="ECO:0000313" key="1">
    <source>
        <dbReference type="EMBL" id="MBA8829714.1"/>
    </source>
</evidence>
<accession>A0A7W3PPA4</accession>
<proteinExistence type="predicted"/>
<gene>
    <name evidence="1" type="ORF">FB555_001830</name>
</gene>
<dbReference type="EMBL" id="JACGWU010000006">
    <property type="protein sequence ID" value="MBA8829714.1"/>
    <property type="molecule type" value="Genomic_DNA"/>
</dbReference>
<sequence length="305" mass="33964">MSSRRDSAVPLPVSLRGQPYVARAGLELGITPARLRAADLEHIFHGVIVPRGWGKDVTSLAQAYATKMSLSHCFSHSTAAVLLGLRLPLGLRERCELHVTTKPSQRAPRGRYIRGHTGTPDTFMLGNLRVTTPLATLRQLGSMMSLDDLVIVADGLLSRKAPRVTVTELIAAVDGWHGQRGFRQLQAALVFVRERTDSARETMLRLLIVRAGMPEPMINVPIRSRAGRVVAHADLAYPEYNLVLEYDGDQHRTNRAQYYIDIDRLERITREGWRVIRINLKHMASPTVLAALIREALADAAHRGR</sequence>